<reference evidence="1" key="1">
    <citation type="submission" date="2014-03" db="EMBL/GenBank/DDBJ databases">
        <authorList>
            <person name="Genoscope - CEA"/>
        </authorList>
    </citation>
    <scope>NUCLEOTIDE SEQUENCE [LARGE SCALE GENOMIC DNA]</scope>
    <source>
        <strain evidence="1">CF27</strain>
    </source>
</reference>
<dbReference type="EMBL" id="LT841305">
    <property type="protein sequence ID" value="SMH64981.1"/>
    <property type="molecule type" value="Genomic_DNA"/>
</dbReference>
<organism evidence="1">
    <name type="scientific">Acidithiobacillus ferrivorans</name>
    <dbReference type="NCBI Taxonomy" id="160808"/>
    <lineage>
        <taxon>Bacteria</taxon>
        <taxon>Pseudomonadati</taxon>
        <taxon>Pseudomonadota</taxon>
        <taxon>Acidithiobacillia</taxon>
        <taxon>Acidithiobacillales</taxon>
        <taxon>Acidithiobacillaceae</taxon>
        <taxon>Acidithiobacillus</taxon>
    </lineage>
</organism>
<protein>
    <submittedName>
        <fullName evidence="1">Uncharacterized protein</fullName>
    </submittedName>
</protein>
<dbReference type="EMBL" id="CCCS020000045">
    <property type="protein sequence ID" value="CDQ11044.1"/>
    <property type="molecule type" value="Genomic_DNA"/>
</dbReference>
<keyword evidence="3" id="KW-1185">Reference proteome</keyword>
<reference evidence="1" key="2">
    <citation type="submission" date="2014-07" db="EMBL/GenBank/DDBJ databases">
        <title>Initial genome analysis of the psychrotolerant acidophile Acidithiobacillus ferrivorans CF27: insights into iron and sulfur oxidation pathways and into biofilm formation.</title>
        <authorList>
            <person name="Talla E."/>
            <person name="Hedrich S."/>
            <person name="Mangenot S."/>
            <person name="Ji B."/>
            <person name="Johnson D.B."/>
            <person name="Barbe V."/>
            <person name="Bonnefoy V."/>
        </authorList>
    </citation>
    <scope>NUCLEOTIDE SEQUENCE [LARGE SCALE GENOMIC DNA]</scope>
    <source>
        <strain evidence="1">CF27</strain>
    </source>
</reference>
<evidence type="ECO:0000313" key="3">
    <source>
        <dbReference type="Proteomes" id="UP000193925"/>
    </source>
</evidence>
<gene>
    <name evidence="2" type="ORF">AFERRI_11015</name>
    <name evidence="1" type="ORF">AFERRI_50009</name>
</gene>
<sequence>MRQQHRKRAPTPVLQVIHFGHTYNTSLTLPYCFSIKLYTKTSKNFQNIVSRQDLYPG</sequence>
<accession>A0A060UX17</accession>
<evidence type="ECO:0000313" key="1">
    <source>
        <dbReference type="EMBL" id="CDQ11044.1"/>
    </source>
</evidence>
<proteinExistence type="predicted"/>
<reference evidence="2 3" key="3">
    <citation type="submission" date="2017-03" db="EMBL/GenBank/DDBJ databases">
        <authorList>
            <person name="Regsiter A."/>
            <person name="William W."/>
        </authorList>
    </citation>
    <scope>NUCLEOTIDE SEQUENCE [LARGE SCALE GENOMIC DNA]</scope>
    <source>
        <strain evidence="2">PRJEB5721</strain>
    </source>
</reference>
<dbReference type="AlphaFoldDB" id="A0A060UX17"/>
<evidence type="ECO:0000313" key="2">
    <source>
        <dbReference type="EMBL" id="SMH64981.1"/>
    </source>
</evidence>
<dbReference type="Proteomes" id="UP000193925">
    <property type="component" value="Chromosome AFERRI"/>
</dbReference>
<name>A0A060UX17_9PROT</name>